<gene>
    <name evidence="3" type="ORF">E4O92_16260</name>
    <name evidence="4" type="ORF">E4O92_17025</name>
</gene>
<sequence>MKQALPHAAAGLLLSALLLAAPLCTRAEALGQTSRWQVELTPYYLGNMNVSGSTRFKPPQASGGTTYAGQSNQPGFGLRLEAGADNSGWWLDAQRTRLSQDSDAGSLKGRQDTVQLAGAARVVDGPDTFVDLIGGVRYVSVSLEQGLAQDAPKAAGVWGSQRAHWADAVTGVRVQSRLSERGWLTAYGDIGGGGSKRTWQGQVGMDFRVTQGVTVTVGYRVLVLDYNKPELAYDPRIAGGYAGLAIRF</sequence>
<reference evidence="3 5" key="1">
    <citation type="submission" date="2019-03" db="EMBL/GenBank/DDBJ databases">
        <title>Draft genome of Massilia hortus sp. nov., a novel bacterial species of the Oxalobacteraceae family.</title>
        <authorList>
            <person name="Peta V."/>
            <person name="Raths R."/>
            <person name="Bucking H."/>
        </authorList>
    </citation>
    <scope>NUCLEOTIDE SEQUENCE [LARGE SCALE GENOMIC DNA]</scope>
    <source>
        <strain evidence="3 5">ONC3</strain>
    </source>
</reference>
<evidence type="ECO:0000313" key="4">
    <source>
        <dbReference type="EMBL" id="TFW30611.1"/>
    </source>
</evidence>
<feature type="signal peptide" evidence="2">
    <location>
        <begin position="1"/>
        <end position="20"/>
    </location>
</feature>
<feature type="chain" id="PRO_5036130054" evidence="2">
    <location>
        <begin position="21"/>
        <end position="248"/>
    </location>
</feature>
<protein>
    <submittedName>
        <fullName evidence="3">Uncharacterized protein</fullName>
    </submittedName>
</protein>
<dbReference type="AlphaFoldDB" id="A0A4Y9SUS4"/>
<evidence type="ECO:0000256" key="2">
    <source>
        <dbReference type="SAM" id="SignalP"/>
    </source>
</evidence>
<keyword evidence="5" id="KW-1185">Reference proteome</keyword>
<proteinExistence type="predicted"/>
<accession>A0A4Y9SUS4</accession>
<dbReference type="RefSeq" id="WP_135190789.1">
    <property type="nucleotide sequence ID" value="NZ_SPUM01000109.1"/>
</dbReference>
<name>A0A4Y9SUS4_9BURK</name>
<dbReference type="EMBL" id="SPUM01000109">
    <property type="protein sequence ID" value="TFW30470.1"/>
    <property type="molecule type" value="Genomic_DNA"/>
</dbReference>
<dbReference type="OrthoDB" id="6555107at2"/>
<dbReference type="EMBL" id="SPUM01000109">
    <property type="protein sequence ID" value="TFW30611.1"/>
    <property type="molecule type" value="Genomic_DNA"/>
</dbReference>
<dbReference type="SUPFAM" id="SSF56925">
    <property type="entry name" value="OMPA-like"/>
    <property type="match status" value="1"/>
</dbReference>
<organism evidence="3 5">
    <name type="scientific">Massilia horti</name>
    <dbReference type="NCBI Taxonomy" id="2562153"/>
    <lineage>
        <taxon>Bacteria</taxon>
        <taxon>Pseudomonadati</taxon>
        <taxon>Pseudomonadota</taxon>
        <taxon>Betaproteobacteria</taxon>
        <taxon>Burkholderiales</taxon>
        <taxon>Oxalobacteraceae</taxon>
        <taxon>Telluria group</taxon>
        <taxon>Massilia</taxon>
    </lineage>
</organism>
<evidence type="ECO:0000256" key="1">
    <source>
        <dbReference type="ARBA" id="ARBA00004442"/>
    </source>
</evidence>
<dbReference type="Proteomes" id="UP000297258">
    <property type="component" value="Unassembled WGS sequence"/>
</dbReference>
<dbReference type="InterPro" id="IPR011250">
    <property type="entry name" value="OMP/PagP_B-barrel"/>
</dbReference>
<dbReference type="GO" id="GO:0009279">
    <property type="term" value="C:cell outer membrane"/>
    <property type="evidence" value="ECO:0007669"/>
    <property type="project" value="UniProtKB-SubCell"/>
</dbReference>
<evidence type="ECO:0000313" key="3">
    <source>
        <dbReference type="EMBL" id="TFW30470.1"/>
    </source>
</evidence>
<comment type="subcellular location">
    <subcellularLocation>
        <location evidence="1">Cell outer membrane</location>
    </subcellularLocation>
</comment>
<evidence type="ECO:0000313" key="5">
    <source>
        <dbReference type="Proteomes" id="UP000297258"/>
    </source>
</evidence>
<comment type="caution">
    <text evidence="3">The sequence shown here is derived from an EMBL/GenBank/DDBJ whole genome shotgun (WGS) entry which is preliminary data.</text>
</comment>
<keyword evidence="2" id="KW-0732">Signal</keyword>